<comment type="caution">
    <text evidence="2">The sequence shown here is derived from an EMBL/GenBank/DDBJ whole genome shotgun (WGS) entry which is preliminary data.</text>
</comment>
<reference evidence="2 3" key="1">
    <citation type="submission" date="2017-07" db="EMBL/GenBank/DDBJ databases">
        <title>Genome sequencing and assembly of Paenibacillus rigui.</title>
        <authorList>
            <person name="Mayilraj S."/>
        </authorList>
    </citation>
    <scope>NUCLEOTIDE SEQUENCE [LARGE SCALE GENOMIC DNA]</scope>
    <source>
        <strain evidence="2 3">JCM 16352</strain>
    </source>
</reference>
<dbReference type="RefSeq" id="WP_094012908.1">
    <property type="nucleotide sequence ID" value="NZ_NMQW01000001.1"/>
</dbReference>
<feature type="transmembrane region" description="Helical" evidence="1">
    <location>
        <begin position="20"/>
        <end position="36"/>
    </location>
</feature>
<evidence type="ECO:0000313" key="3">
    <source>
        <dbReference type="Proteomes" id="UP000215509"/>
    </source>
</evidence>
<keyword evidence="1" id="KW-0472">Membrane</keyword>
<dbReference type="OrthoDB" id="6740035at2"/>
<feature type="transmembrane region" description="Helical" evidence="1">
    <location>
        <begin position="241"/>
        <end position="264"/>
    </location>
</feature>
<feature type="transmembrane region" description="Helical" evidence="1">
    <location>
        <begin position="217"/>
        <end position="234"/>
    </location>
</feature>
<evidence type="ECO:0000313" key="2">
    <source>
        <dbReference type="EMBL" id="OXM88409.1"/>
    </source>
</evidence>
<gene>
    <name evidence="2" type="ORF">CF651_00705</name>
</gene>
<feature type="transmembrane region" description="Helical" evidence="1">
    <location>
        <begin position="96"/>
        <end position="115"/>
    </location>
</feature>
<accession>A0A229UZK4</accession>
<dbReference type="AlphaFoldDB" id="A0A229UZK4"/>
<feature type="transmembrane region" description="Helical" evidence="1">
    <location>
        <begin position="300"/>
        <end position="318"/>
    </location>
</feature>
<feature type="transmembrane region" description="Helical" evidence="1">
    <location>
        <begin position="354"/>
        <end position="372"/>
    </location>
</feature>
<organism evidence="2 3">
    <name type="scientific">Paenibacillus rigui</name>
    <dbReference type="NCBI Taxonomy" id="554312"/>
    <lineage>
        <taxon>Bacteria</taxon>
        <taxon>Bacillati</taxon>
        <taxon>Bacillota</taxon>
        <taxon>Bacilli</taxon>
        <taxon>Bacillales</taxon>
        <taxon>Paenibacillaceae</taxon>
        <taxon>Paenibacillus</taxon>
    </lineage>
</organism>
<feature type="transmembrane region" description="Helical" evidence="1">
    <location>
        <begin position="195"/>
        <end position="211"/>
    </location>
</feature>
<keyword evidence="1" id="KW-0812">Transmembrane</keyword>
<sequence>MYLFKKTLEFFTTKQKCIVLVSYFIILTLICLNFALNRIYFSDFYPANGDFQNYNGYRRLLEGQTPFQDFFYYLGLGPLYINSIPLLFLGNNFTSSLFATNFITSFMFALSVYVISRCNNLSNVKSLLLTLVLLLSACNYTGFSIVSEFFKRYDFLYYVQPGNSDRMVRAFLPFLLILVFIICNKLKFKHVLFKNSYFISTLYGLLIGFSISWSNDYGISVFIAGSFIMVLLNLKFEKKFLYNILLYFIGCLTGCYFIVNILTFGNFSNWLDYNFLGVAKYQFWYYATGYQSKLLTLSDFPINLELLFCLLFIFYYSIKIKKKKHTINEVYLLFLFLTSMIAGYAYAINSEKQGLFWPVYMILYITIFSKLIQNVSVKNMKLTLTLNTVLIIAGLYLSFFHLDETIGRLHSKRETFVPELNGYLSKYGKELNIASNKVIKTNDVFSTYASALEVLSNQYQSSGMDYIIHVLGDKYRTKYLDKFHSLQPEFVTTMREDFFPYELWVKRANWFFYRELLTSYKAEAITPYSTIWKKQINENIYNNNVQYSIEQKSENSVEIIAKTDDKLNNVIVDFSISYRSQWNNKRFFGFGLRKIVSVQDGWSSEKVNDLGTAGGYNLPDTAELINIPVRIINGEGRTVLSAYPANMTNLRVSEFKALKIISDVPSNLSSLNNLYKLENIKVENLTDVNWQNGINKNQNIALIKNTLENKATIEGANYLITKNGNKIKIERIQYPDNEWIYVVLESVNEEIRYPNEIKFSSQ</sequence>
<feature type="transmembrane region" description="Helical" evidence="1">
    <location>
        <begin position="127"/>
        <end position="146"/>
    </location>
</feature>
<dbReference type="EMBL" id="NMQW01000001">
    <property type="protein sequence ID" value="OXM88409.1"/>
    <property type="molecule type" value="Genomic_DNA"/>
</dbReference>
<proteinExistence type="predicted"/>
<keyword evidence="1" id="KW-1133">Transmembrane helix</keyword>
<feature type="transmembrane region" description="Helical" evidence="1">
    <location>
        <begin position="166"/>
        <end position="183"/>
    </location>
</feature>
<protein>
    <submittedName>
        <fullName evidence="2">Uncharacterized protein</fullName>
    </submittedName>
</protein>
<feature type="transmembrane region" description="Helical" evidence="1">
    <location>
        <begin position="330"/>
        <end position="348"/>
    </location>
</feature>
<feature type="transmembrane region" description="Helical" evidence="1">
    <location>
        <begin position="384"/>
        <end position="402"/>
    </location>
</feature>
<keyword evidence="3" id="KW-1185">Reference proteome</keyword>
<dbReference type="Proteomes" id="UP000215509">
    <property type="component" value="Unassembled WGS sequence"/>
</dbReference>
<name>A0A229UZK4_9BACL</name>
<evidence type="ECO:0000256" key="1">
    <source>
        <dbReference type="SAM" id="Phobius"/>
    </source>
</evidence>